<accession>A0A2U3P247</accession>
<protein>
    <submittedName>
        <fullName evidence="2">Transcriptional regulator, predicted component of viral defense system</fullName>
    </submittedName>
</protein>
<dbReference type="Pfam" id="PF13338">
    <property type="entry name" value="AbiEi_4"/>
    <property type="match status" value="1"/>
</dbReference>
<keyword evidence="3" id="KW-1185">Reference proteome</keyword>
<evidence type="ECO:0000259" key="1">
    <source>
        <dbReference type="Pfam" id="PF13338"/>
    </source>
</evidence>
<dbReference type="EMBL" id="FUFA01000006">
    <property type="protein sequence ID" value="SPM37826.1"/>
    <property type="molecule type" value="Genomic_DNA"/>
</dbReference>
<feature type="domain" description="AbiEi antitoxin N-terminal" evidence="1">
    <location>
        <begin position="4"/>
        <end position="52"/>
    </location>
</feature>
<evidence type="ECO:0000313" key="3">
    <source>
        <dbReference type="Proteomes" id="UP000240988"/>
    </source>
</evidence>
<reference evidence="2 3" key="1">
    <citation type="submission" date="2017-01" db="EMBL/GenBank/DDBJ databases">
        <authorList>
            <consortium name="Urmite Genomes"/>
        </authorList>
    </citation>
    <scope>NUCLEOTIDE SEQUENCE [LARGE SCALE GENOMIC DNA]</scope>
    <source>
        <strain evidence="2 3">AB57</strain>
    </source>
</reference>
<name>A0A2U3P247_9MYCO</name>
<organism evidence="2 3">
    <name type="scientific">Mycobacterium rhizamassiliense</name>
    <dbReference type="NCBI Taxonomy" id="1841860"/>
    <lineage>
        <taxon>Bacteria</taxon>
        <taxon>Bacillati</taxon>
        <taxon>Actinomycetota</taxon>
        <taxon>Actinomycetes</taxon>
        <taxon>Mycobacteriales</taxon>
        <taxon>Mycobacteriaceae</taxon>
        <taxon>Mycobacterium</taxon>
    </lineage>
</organism>
<evidence type="ECO:0000313" key="2">
    <source>
        <dbReference type="EMBL" id="SPM37826.1"/>
    </source>
</evidence>
<sequence>MIRDRLVERAAEQHGYVTTRDARDLGIDPTQLRLLAARRRLEHVGRGVYRVPVLPRGEHDEFAAAVAWALGRGVISHESALALHDLADVNPPRIHLTVPRDNHPRAAGGDLYAVHRRELPGKDITSADGIPVTTVARTINDCMAAGTDPYQLRAAIDRAEGVGSLRRTAAARLRAALDHTAERRPGRSGGASA</sequence>
<dbReference type="AlphaFoldDB" id="A0A2U3P247"/>
<proteinExistence type="predicted"/>
<dbReference type="Proteomes" id="UP000240988">
    <property type="component" value="Unassembled WGS sequence"/>
</dbReference>
<gene>
    <name evidence="2" type="ORF">MRAB57_5676</name>
</gene>
<dbReference type="InterPro" id="IPR025159">
    <property type="entry name" value="AbiEi_N"/>
</dbReference>